<protein>
    <submittedName>
        <fullName evidence="1">Uncharacterized protein</fullName>
    </submittedName>
</protein>
<name>A0A430G2H0_9SPHN</name>
<evidence type="ECO:0000313" key="2">
    <source>
        <dbReference type="Proteomes" id="UP000287746"/>
    </source>
</evidence>
<dbReference type="Pfam" id="PF19654">
    <property type="entry name" value="DUF6157"/>
    <property type="match status" value="1"/>
</dbReference>
<dbReference type="EMBL" id="QQYZ01000011">
    <property type="protein sequence ID" value="RSY83175.1"/>
    <property type="molecule type" value="Genomic_DNA"/>
</dbReference>
<gene>
    <name evidence="1" type="ORF">DAH66_12995</name>
</gene>
<accession>A0A430G2H0</accession>
<reference evidence="1 2" key="1">
    <citation type="submission" date="2018-07" db="EMBL/GenBank/DDBJ databases">
        <title>Genomic and Epidemiologic Investigation of an Indolent Hospital Outbreak.</title>
        <authorList>
            <person name="Johnson R.C."/>
            <person name="Deming C."/>
            <person name="Conlan S."/>
            <person name="Zellmer C.J."/>
            <person name="Michelin A.V."/>
            <person name="Lee-Lin S."/>
            <person name="Thomas P.J."/>
            <person name="Park M."/>
            <person name="Weingarten R.A."/>
            <person name="Less J."/>
            <person name="Dekker J.P."/>
            <person name="Frank K.M."/>
            <person name="Musser K.A."/>
            <person name="Mcquiston J.R."/>
            <person name="Henderson D.K."/>
            <person name="Lau A.F."/>
            <person name="Palmore T.N."/>
            <person name="Segre J.A."/>
        </authorList>
    </citation>
    <scope>NUCLEOTIDE SEQUENCE [LARGE SCALE GENOMIC DNA]</scope>
    <source>
        <strain evidence="1 2">SK-CDC1_0717</strain>
    </source>
</reference>
<proteinExistence type="predicted"/>
<dbReference type="InterPro" id="IPR046155">
    <property type="entry name" value="DUF6157"/>
</dbReference>
<organism evidence="1 2">
    <name type="scientific">Sphingomonas koreensis</name>
    <dbReference type="NCBI Taxonomy" id="93064"/>
    <lineage>
        <taxon>Bacteria</taxon>
        <taxon>Pseudomonadati</taxon>
        <taxon>Pseudomonadota</taxon>
        <taxon>Alphaproteobacteria</taxon>
        <taxon>Sphingomonadales</taxon>
        <taxon>Sphingomonadaceae</taxon>
        <taxon>Sphingomonas</taxon>
    </lineage>
</organism>
<sequence>MGGVACMKTTNYRDTLITASPDTPVTVGTIPEKPETVAGAQHALLAGKPYAMTSDDLLHAAHLARGGDNDRDTFFAKPQACLRASPLVKQFGWGVHHDGEGRIALVGMESEDYARLLADPAVKKAPGMRRSRQAR</sequence>
<dbReference type="AlphaFoldDB" id="A0A430G2H0"/>
<evidence type="ECO:0000313" key="1">
    <source>
        <dbReference type="EMBL" id="RSY83175.1"/>
    </source>
</evidence>
<comment type="caution">
    <text evidence="1">The sequence shown here is derived from an EMBL/GenBank/DDBJ whole genome shotgun (WGS) entry which is preliminary data.</text>
</comment>
<dbReference type="Proteomes" id="UP000287746">
    <property type="component" value="Unassembled WGS sequence"/>
</dbReference>